<proteinExistence type="predicted"/>
<name>A0A0M3IQP9_ASCLU</name>
<dbReference type="WBParaSite" id="ALUE_0002107701-mRNA-1">
    <property type="protein sequence ID" value="ALUE_0002107701-mRNA-1"/>
    <property type="gene ID" value="ALUE_0002107701"/>
</dbReference>
<evidence type="ECO:0000313" key="1">
    <source>
        <dbReference type="Proteomes" id="UP000036681"/>
    </source>
</evidence>
<reference evidence="2" key="1">
    <citation type="submission" date="2017-02" db="UniProtKB">
        <authorList>
            <consortium name="WormBaseParasite"/>
        </authorList>
    </citation>
    <scope>IDENTIFICATION</scope>
</reference>
<keyword evidence="1" id="KW-1185">Reference proteome</keyword>
<organism evidence="1 2">
    <name type="scientific">Ascaris lumbricoides</name>
    <name type="common">Giant roundworm</name>
    <dbReference type="NCBI Taxonomy" id="6252"/>
    <lineage>
        <taxon>Eukaryota</taxon>
        <taxon>Metazoa</taxon>
        <taxon>Ecdysozoa</taxon>
        <taxon>Nematoda</taxon>
        <taxon>Chromadorea</taxon>
        <taxon>Rhabditida</taxon>
        <taxon>Spirurina</taxon>
        <taxon>Ascaridomorpha</taxon>
        <taxon>Ascaridoidea</taxon>
        <taxon>Ascarididae</taxon>
        <taxon>Ascaris</taxon>
    </lineage>
</organism>
<accession>A0A0M3IQP9</accession>
<dbReference type="Proteomes" id="UP000036681">
    <property type="component" value="Unplaced"/>
</dbReference>
<evidence type="ECO:0000313" key="2">
    <source>
        <dbReference type="WBParaSite" id="ALUE_0002107701-mRNA-1"/>
    </source>
</evidence>
<sequence>MGRGGVDDGNHTVSVAVNLKDTASEQCKCKHTELLLLVFHDRRHTPPHSFANGRNHDRTHTKRTTRSRLAALVPPTATHQTRPSRYDRPISVTHGCRNEMPDYRTPELLKNMTIGCCMRRMTPFSVNMLGNIVHAEIYSYNMVF</sequence>
<dbReference type="AlphaFoldDB" id="A0A0M3IQP9"/>
<protein>
    <submittedName>
        <fullName evidence="2">Uncharacterized protein</fullName>
    </submittedName>
</protein>